<dbReference type="Pfam" id="PF01609">
    <property type="entry name" value="DDE_Tnp_1"/>
    <property type="match status" value="1"/>
</dbReference>
<protein>
    <submittedName>
        <fullName evidence="2">Transposase</fullName>
    </submittedName>
</protein>
<evidence type="ECO:0000259" key="1">
    <source>
        <dbReference type="Pfam" id="PF01609"/>
    </source>
</evidence>
<evidence type="ECO:0000313" key="3">
    <source>
        <dbReference type="Proteomes" id="UP000824150"/>
    </source>
</evidence>
<dbReference type="Proteomes" id="UP000824150">
    <property type="component" value="Unassembled WGS sequence"/>
</dbReference>
<reference evidence="2" key="1">
    <citation type="journal article" date="2021" name="PeerJ">
        <title>Extensive microbial diversity within the chicken gut microbiome revealed by metagenomics and culture.</title>
        <authorList>
            <person name="Gilroy R."/>
            <person name="Ravi A."/>
            <person name="Getino M."/>
            <person name="Pursley I."/>
            <person name="Horton D.L."/>
            <person name="Alikhan N.F."/>
            <person name="Baker D."/>
            <person name="Gharbi K."/>
            <person name="Hall N."/>
            <person name="Watson M."/>
            <person name="Adriaenssens E.M."/>
            <person name="Foster-Nyarko E."/>
            <person name="Jarju S."/>
            <person name="Secka A."/>
            <person name="Antonio M."/>
            <person name="Oren A."/>
            <person name="Chaudhuri R.R."/>
            <person name="La Ragione R."/>
            <person name="Hildebrand F."/>
            <person name="Pallen M.J."/>
        </authorList>
    </citation>
    <scope>NUCLEOTIDE SEQUENCE</scope>
    <source>
        <strain evidence="2">687</strain>
    </source>
</reference>
<evidence type="ECO:0000313" key="2">
    <source>
        <dbReference type="EMBL" id="MBU3826508.1"/>
    </source>
</evidence>
<dbReference type="InterPro" id="IPR002559">
    <property type="entry name" value="Transposase_11"/>
</dbReference>
<proteinExistence type="predicted"/>
<dbReference type="PANTHER" id="PTHR34614">
    <property type="match status" value="1"/>
</dbReference>
<comment type="caution">
    <text evidence="2">The sequence shown here is derived from an EMBL/GenBank/DDBJ whole genome shotgun (WGS) entry which is preliminary data.</text>
</comment>
<accession>A0A9E2KN18</accession>
<dbReference type="GO" id="GO:0003677">
    <property type="term" value="F:DNA binding"/>
    <property type="evidence" value="ECO:0007669"/>
    <property type="project" value="InterPro"/>
</dbReference>
<dbReference type="EMBL" id="JAHLFG010000036">
    <property type="protein sequence ID" value="MBU3826508.1"/>
    <property type="molecule type" value="Genomic_DNA"/>
</dbReference>
<name>A0A9E2KN18_9GAMM</name>
<dbReference type="GO" id="GO:0004803">
    <property type="term" value="F:transposase activity"/>
    <property type="evidence" value="ECO:0007669"/>
    <property type="project" value="InterPro"/>
</dbReference>
<reference evidence="2" key="2">
    <citation type="submission" date="2021-04" db="EMBL/GenBank/DDBJ databases">
        <authorList>
            <person name="Gilroy R."/>
        </authorList>
    </citation>
    <scope>NUCLEOTIDE SEQUENCE</scope>
    <source>
        <strain evidence="2">687</strain>
    </source>
</reference>
<sequence length="624" mass="70774">MAKMSLPTLPPMKHVKNGKHCYLVTFKNKWQEGKCVAVKGMTKTVAKIEGGETTGKVVWTEEFLQEHPELGKLDTYRKAKAPAKPGGRRSYFLVFEPHDEQVSLRQSFKAKTLTAGPTWVLDHIIKDSPLATALKDVFSPYNRHRKIVSLAYYMYLNSTTSMECYAAFAKNNRLPWQAPLRPSQCSQLFKSISKEDIDKFLKKLNQEVCKIEQVNVGSVNTCYALDATSFSTYAKNLTQEAGGHNKDEDHLRQINLLMLVNQKTGVPIYYRCVDGDVPDIASVLYTLRDIVRSGVNRRAIAVGDRGYFSIANIHRFYQGKASFVMNFKTSGSLARNFITKHKAELEGMDSYDPVLRQHVYSITTSWSYPVNFKTNCKQRRPHERADIQVHIFFDANIKHIKTENLTIALSDLRLRLKGGSKLSYEEQKLAERLLIIERDAEGNCVSIKANKAKIAEYLFTAGYQILLSDCIADPREAYRAYQMHNSMAEAFAVWKQDLRGRFHTSTCSTTAGKIFTLFIATSIALLFKTHASYCKAMALPFDGDKAIMEELKGIKAKEWQDRLYYTEITGIKRLLLEALDIPIPDVAVFTKAEQQDLQSDQELADDEGFIASTVDEMVAKFNNN</sequence>
<feature type="domain" description="Transposase IS4-like" evidence="1">
    <location>
        <begin position="221"/>
        <end position="346"/>
    </location>
</feature>
<dbReference type="PANTHER" id="PTHR34614:SF2">
    <property type="entry name" value="TRANSPOSASE IS4-LIKE DOMAIN-CONTAINING PROTEIN"/>
    <property type="match status" value="1"/>
</dbReference>
<organism evidence="2 3">
    <name type="scientific">Candidatus Anaerobiospirillum merdipullorum</name>
    <dbReference type="NCBI Taxonomy" id="2838450"/>
    <lineage>
        <taxon>Bacteria</taxon>
        <taxon>Pseudomonadati</taxon>
        <taxon>Pseudomonadota</taxon>
        <taxon>Gammaproteobacteria</taxon>
        <taxon>Aeromonadales</taxon>
        <taxon>Succinivibrionaceae</taxon>
        <taxon>Anaerobiospirillum</taxon>
    </lineage>
</organism>
<dbReference type="GO" id="GO:0006313">
    <property type="term" value="P:DNA transposition"/>
    <property type="evidence" value="ECO:0007669"/>
    <property type="project" value="InterPro"/>
</dbReference>
<gene>
    <name evidence="2" type="ORF">IAA31_03350</name>
</gene>
<dbReference type="AlphaFoldDB" id="A0A9E2KN18"/>